<organism evidence="1 2">
    <name type="scientific">Plectus sambesii</name>
    <dbReference type="NCBI Taxonomy" id="2011161"/>
    <lineage>
        <taxon>Eukaryota</taxon>
        <taxon>Metazoa</taxon>
        <taxon>Ecdysozoa</taxon>
        <taxon>Nematoda</taxon>
        <taxon>Chromadorea</taxon>
        <taxon>Plectida</taxon>
        <taxon>Plectina</taxon>
        <taxon>Plectoidea</taxon>
        <taxon>Plectidae</taxon>
        <taxon>Plectus</taxon>
    </lineage>
</organism>
<dbReference type="WBParaSite" id="PSAMB.scaffold716size42884.g8301.t1">
    <property type="protein sequence ID" value="PSAMB.scaffold716size42884.g8301.t1"/>
    <property type="gene ID" value="PSAMB.scaffold716size42884.g8301"/>
</dbReference>
<proteinExistence type="predicted"/>
<dbReference type="Proteomes" id="UP000887566">
    <property type="component" value="Unplaced"/>
</dbReference>
<evidence type="ECO:0000313" key="2">
    <source>
        <dbReference type="WBParaSite" id="PSAMB.scaffold716size42884.g8301.t1"/>
    </source>
</evidence>
<keyword evidence="1" id="KW-1185">Reference proteome</keyword>
<reference evidence="2" key="1">
    <citation type="submission" date="2022-11" db="UniProtKB">
        <authorList>
            <consortium name="WormBaseParasite"/>
        </authorList>
    </citation>
    <scope>IDENTIFICATION</scope>
</reference>
<accession>A0A914X876</accession>
<sequence length="162" mass="18079">MAFSRCRRRRRPVRAVTCRLPKLSDLRVTRRVRLAGAERNSAAICMKTRLCSEVPVTPSTGAFPPVRSRNSRPLSGRPAPFGDLDARLPSICIILPIYSACTVEQCRRLVERTGRSGRVVIVREEAMVLQPQATYDWKGGWKERPAGASCRRLLGYSGPGQE</sequence>
<dbReference type="AlphaFoldDB" id="A0A914X876"/>
<name>A0A914X876_9BILA</name>
<evidence type="ECO:0000313" key="1">
    <source>
        <dbReference type="Proteomes" id="UP000887566"/>
    </source>
</evidence>
<protein>
    <submittedName>
        <fullName evidence="2">Uncharacterized protein</fullName>
    </submittedName>
</protein>